<evidence type="ECO:0000259" key="2">
    <source>
        <dbReference type="Pfam" id="PF22936"/>
    </source>
</evidence>
<feature type="region of interest" description="Disordered" evidence="1">
    <location>
        <begin position="1"/>
        <end position="26"/>
    </location>
</feature>
<gene>
    <name evidence="3" type="ORF">CEPIT_LOCUS26499</name>
</gene>
<organism evidence="3 4">
    <name type="scientific">Cuscuta epithymum</name>
    <dbReference type="NCBI Taxonomy" id="186058"/>
    <lineage>
        <taxon>Eukaryota</taxon>
        <taxon>Viridiplantae</taxon>
        <taxon>Streptophyta</taxon>
        <taxon>Embryophyta</taxon>
        <taxon>Tracheophyta</taxon>
        <taxon>Spermatophyta</taxon>
        <taxon>Magnoliopsida</taxon>
        <taxon>eudicotyledons</taxon>
        <taxon>Gunneridae</taxon>
        <taxon>Pentapetalae</taxon>
        <taxon>asterids</taxon>
        <taxon>lamiids</taxon>
        <taxon>Solanales</taxon>
        <taxon>Convolvulaceae</taxon>
        <taxon>Cuscuteae</taxon>
        <taxon>Cuscuta</taxon>
        <taxon>Cuscuta subgen. Cuscuta</taxon>
    </lineage>
</organism>
<evidence type="ECO:0000256" key="1">
    <source>
        <dbReference type="SAM" id="MobiDB-lite"/>
    </source>
</evidence>
<reference evidence="3" key="1">
    <citation type="submission" date="2022-07" db="EMBL/GenBank/DDBJ databases">
        <authorList>
            <person name="Macas J."/>
            <person name="Novak P."/>
            <person name="Neumann P."/>
        </authorList>
    </citation>
    <scope>NUCLEOTIDE SEQUENCE</scope>
</reference>
<sequence length="348" mass="39467">MAMAVNKFRRTSNNQGNNEESKPLSKAECQKMNLEKQSLLCTHCNKMGHITVKSAMQNSGNNNNMKKFAGNADFKATEENETPFDLDETKQFKMLNQIDPQIIQAYLAQRSKDYSYQGNNSLEVRTSSSHFNLTGMTYVSCVDIKERNHESHVWIIDTGATDHMTHDLRILENKTYLLEPSNIVLPDGNVKKVTLIGDVNLSEEIRLKQVMYMPGFQHNLLSIGQLLKNTKMTVNFNNHGCYVQDPTTEKKIHLGRKKNGLYILEANKRADEAGSSSIIHKNSDKRLHCLANESCKVSNTLLLLHNKLGHSSLSKLQHIGFGSNEHSLFYETCIMAKHHKLPFERSVS</sequence>
<name>A0AAV0ELP2_9ASTE</name>
<proteinExistence type="predicted"/>
<protein>
    <recommendedName>
        <fullName evidence="2">Retrovirus-related Pol polyprotein from transposon TNT 1-94-like beta-barrel domain-containing protein</fullName>
    </recommendedName>
</protein>
<feature type="domain" description="Retrovirus-related Pol polyprotein from transposon TNT 1-94-like beta-barrel" evidence="2">
    <location>
        <begin position="154"/>
        <end position="229"/>
    </location>
</feature>
<dbReference type="InterPro" id="IPR054722">
    <property type="entry name" value="PolX-like_BBD"/>
</dbReference>
<evidence type="ECO:0000313" key="3">
    <source>
        <dbReference type="EMBL" id="CAH9125113.1"/>
    </source>
</evidence>
<dbReference type="Proteomes" id="UP001152523">
    <property type="component" value="Unassembled WGS sequence"/>
</dbReference>
<accession>A0AAV0ELP2</accession>
<dbReference type="Pfam" id="PF22936">
    <property type="entry name" value="Pol_BBD"/>
    <property type="match status" value="1"/>
</dbReference>
<evidence type="ECO:0000313" key="4">
    <source>
        <dbReference type="Proteomes" id="UP001152523"/>
    </source>
</evidence>
<comment type="caution">
    <text evidence="3">The sequence shown here is derived from an EMBL/GenBank/DDBJ whole genome shotgun (WGS) entry which is preliminary data.</text>
</comment>
<feature type="non-terminal residue" evidence="3">
    <location>
        <position position="348"/>
    </location>
</feature>
<keyword evidence="4" id="KW-1185">Reference proteome</keyword>
<dbReference type="AlphaFoldDB" id="A0AAV0ELP2"/>
<dbReference type="EMBL" id="CAMAPF010000935">
    <property type="protein sequence ID" value="CAH9125113.1"/>
    <property type="molecule type" value="Genomic_DNA"/>
</dbReference>